<dbReference type="Proteomes" id="UP000004995">
    <property type="component" value="Unassembled WGS sequence"/>
</dbReference>
<accession>K3YNN8</accession>
<dbReference type="InParanoid" id="K3YNN8"/>
<reference evidence="1" key="2">
    <citation type="submission" date="2018-08" db="UniProtKB">
        <authorList>
            <consortium name="EnsemblPlants"/>
        </authorList>
    </citation>
    <scope>IDENTIFICATION</scope>
    <source>
        <strain evidence="1">Yugu1</strain>
    </source>
</reference>
<dbReference type="EnsemblPlants" id="KQL01624">
    <property type="protein sequence ID" value="KQL01624"/>
    <property type="gene ID" value="SETIT_015880mg"/>
</dbReference>
<proteinExistence type="predicted"/>
<keyword evidence="2" id="KW-1185">Reference proteome</keyword>
<dbReference type="EMBL" id="AGNK02003796">
    <property type="status" value="NOT_ANNOTATED_CDS"/>
    <property type="molecule type" value="Genomic_DNA"/>
</dbReference>
<name>K3YNN8_SETIT</name>
<dbReference type="Gramene" id="KQL01624">
    <property type="protein sequence ID" value="KQL01624"/>
    <property type="gene ID" value="SETIT_015880mg"/>
</dbReference>
<dbReference type="AlphaFoldDB" id="K3YNN8"/>
<evidence type="ECO:0000313" key="1">
    <source>
        <dbReference type="EnsemblPlants" id="KQL01624"/>
    </source>
</evidence>
<protein>
    <submittedName>
        <fullName evidence="1">Uncharacterized protein</fullName>
    </submittedName>
</protein>
<dbReference type="HOGENOM" id="CLU_2762639_0_0_1"/>
<sequence length="70" mass="7898">MGDLLHVLSSPEPRLVDVANYFHQPYLFLSYVTLLVDAHDAVSASSIMGLWLQRPCQKVYVIFHDAHANS</sequence>
<organism evidence="1 2">
    <name type="scientific">Setaria italica</name>
    <name type="common">Foxtail millet</name>
    <name type="synonym">Panicum italicum</name>
    <dbReference type="NCBI Taxonomy" id="4555"/>
    <lineage>
        <taxon>Eukaryota</taxon>
        <taxon>Viridiplantae</taxon>
        <taxon>Streptophyta</taxon>
        <taxon>Embryophyta</taxon>
        <taxon>Tracheophyta</taxon>
        <taxon>Spermatophyta</taxon>
        <taxon>Magnoliopsida</taxon>
        <taxon>Liliopsida</taxon>
        <taxon>Poales</taxon>
        <taxon>Poaceae</taxon>
        <taxon>PACMAD clade</taxon>
        <taxon>Panicoideae</taxon>
        <taxon>Panicodae</taxon>
        <taxon>Paniceae</taxon>
        <taxon>Cenchrinae</taxon>
        <taxon>Setaria</taxon>
    </lineage>
</organism>
<evidence type="ECO:0000313" key="2">
    <source>
        <dbReference type="Proteomes" id="UP000004995"/>
    </source>
</evidence>
<reference evidence="2" key="1">
    <citation type="journal article" date="2012" name="Nat. Biotechnol.">
        <title>Reference genome sequence of the model plant Setaria.</title>
        <authorList>
            <person name="Bennetzen J.L."/>
            <person name="Schmutz J."/>
            <person name="Wang H."/>
            <person name="Percifield R."/>
            <person name="Hawkins J."/>
            <person name="Pontaroli A.C."/>
            <person name="Estep M."/>
            <person name="Feng L."/>
            <person name="Vaughn J.N."/>
            <person name="Grimwood J."/>
            <person name="Jenkins J."/>
            <person name="Barry K."/>
            <person name="Lindquist E."/>
            <person name="Hellsten U."/>
            <person name="Deshpande S."/>
            <person name="Wang X."/>
            <person name="Wu X."/>
            <person name="Mitros T."/>
            <person name="Triplett J."/>
            <person name="Yang X."/>
            <person name="Ye C.Y."/>
            <person name="Mauro-Herrera M."/>
            <person name="Wang L."/>
            <person name="Li P."/>
            <person name="Sharma M."/>
            <person name="Sharma R."/>
            <person name="Ronald P.C."/>
            <person name="Panaud O."/>
            <person name="Kellogg E.A."/>
            <person name="Brutnell T.P."/>
            <person name="Doust A.N."/>
            <person name="Tuskan G.A."/>
            <person name="Rokhsar D."/>
            <person name="Devos K.M."/>
        </authorList>
    </citation>
    <scope>NUCLEOTIDE SEQUENCE [LARGE SCALE GENOMIC DNA]</scope>
    <source>
        <strain evidence="2">cv. Yugu1</strain>
    </source>
</reference>